<dbReference type="RefSeq" id="WP_342808584.1">
    <property type="nucleotide sequence ID" value="NZ_JAOPJZ010000006.1"/>
</dbReference>
<dbReference type="InterPro" id="IPR006674">
    <property type="entry name" value="HD_domain"/>
</dbReference>
<accession>A0AAP2Z7U4</accession>
<dbReference type="SUPFAM" id="SSF109604">
    <property type="entry name" value="HD-domain/PDEase-like"/>
    <property type="match status" value="1"/>
</dbReference>
<sequence length="234" mass="25726">MVLERVRPIARSYFDEHVAPAHDWHHVERVETNAKRLVRSHSDVDERTVFLAVLLHDIGRPGEDAGTVDDHAEWGAREAGTILEELEVDVETGRIDAVAHCIRAHRFSNDVEPRTLEAKLLSDADNLDALGAIGLARTFSYGGERGTTIYDPSLPPEVDDSSAGKTSVNHVHKKLLALPDRMYTEAGRTLAEERCAFIESFLETLEGEVGNRGGTADGREHGSDVEGGPENSDR</sequence>
<evidence type="ECO:0000256" key="1">
    <source>
        <dbReference type="SAM" id="MobiDB-lite"/>
    </source>
</evidence>
<dbReference type="InterPro" id="IPR003607">
    <property type="entry name" value="HD/PDEase_dom"/>
</dbReference>
<dbReference type="PANTHER" id="PTHR33594:SF1">
    <property type="entry name" value="HD_PDEASE DOMAIN-CONTAINING PROTEIN"/>
    <property type="match status" value="1"/>
</dbReference>
<dbReference type="Proteomes" id="UP001321047">
    <property type="component" value="Unassembled WGS sequence"/>
</dbReference>
<evidence type="ECO:0000313" key="4">
    <source>
        <dbReference type="Proteomes" id="UP001321047"/>
    </source>
</evidence>
<name>A0AAP2Z7U4_9EURY</name>
<organism evidence="3 4">
    <name type="scientific">Natronosalvus hydrolyticus</name>
    <dbReference type="NCBI Taxonomy" id="2979988"/>
    <lineage>
        <taxon>Archaea</taxon>
        <taxon>Methanobacteriati</taxon>
        <taxon>Methanobacteriota</taxon>
        <taxon>Stenosarchaea group</taxon>
        <taxon>Halobacteria</taxon>
        <taxon>Halobacteriales</taxon>
        <taxon>Natrialbaceae</taxon>
        <taxon>Natronosalvus</taxon>
    </lineage>
</organism>
<gene>
    <name evidence="3" type="ORF">OB919_09625</name>
</gene>
<dbReference type="Gene3D" id="1.10.3210.50">
    <property type="match status" value="1"/>
</dbReference>
<evidence type="ECO:0000313" key="3">
    <source>
        <dbReference type="EMBL" id="MCU4752242.1"/>
    </source>
</evidence>
<reference evidence="3 4" key="1">
    <citation type="submission" date="2022-09" db="EMBL/GenBank/DDBJ databases">
        <title>Enrichment on poylsaccharides allowed isolation of novel metabolic and taxonomic groups of Haloarchaea.</title>
        <authorList>
            <person name="Sorokin D.Y."/>
            <person name="Elcheninov A.G."/>
            <person name="Khizhniak T.V."/>
            <person name="Kolganova T.V."/>
            <person name="Kublanov I.V."/>
        </authorList>
    </citation>
    <scope>NUCLEOTIDE SEQUENCE [LARGE SCALE GENOMIC DNA]</scope>
    <source>
        <strain evidence="3 4">AArc-curdl1</strain>
    </source>
</reference>
<feature type="region of interest" description="Disordered" evidence="1">
    <location>
        <begin position="208"/>
        <end position="234"/>
    </location>
</feature>
<dbReference type="AlphaFoldDB" id="A0AAP2Z7U4"/>
<dbReference type="SMART" id="SM00471">
    <property type="entry name" value="HDc"/>
    <property type="match status" value="1"/>
</dbReference>
<comment type="caution">
    <text evidence="3">The sequence shown here is derived from an EMBL/GenBank/DDBJ whole genome shotgun (WGS) entry which is preliminary data.</text>
</comment>
<proteinExistence type="predicted"/>
<dbReference type="EMBL" id="JAOPJZ010000006">
    <property type="protein sequence ID" value="MCU4752242.1"/>
    <property type="molecule type" value="Genomic_DNA"/>
</dbReference>
<protein>
    <submittedName>
        <fullName evidence="3">HD domain-containing protein</fullName>
    </submittedName>
</protein>
<dbReference type="PANTHER" id="PTHR33594">
    <property type="entry name" value="SUPERFAMILY HYDROLASE, PUTATIVE (AFU_ORTHOLOGUE AFUA_1G03035)-RELATED"/>
    <property type="match status" value="1"/>
</dbReference>
<evidence type="ECO:0000259" key="2">
    <source>
        <dbReference type="SMART" id="SM00471"/>
    </source>
</evidence>
<dbReference type="CDD" id="cd00077">
    <property type="entry name" value="HDc"/>
    <property type="match status" value="1"/>
</dbReference>
<keyword evidence="4" id="KW-1185">Reference proteome</keyword>
<dbReference type="Pfam" id="PF01966">
    <property type="entry name" value="HD"/>
    <property type="match status" value="1"/>
</dbReference>
<feature type="domain" description="HD/PDEase" evidence="2">
    <location>
        <begin position="19"/>
        <end position="139"/>
    </location>
</feature>